<comment type="caution">
    <text evidence="3">The sequence shown here is derived from an EMBL/GenBank/DDBJ whole genome shotgun (WGS) entry which is preliminary data.</text>
</comment>
<evidence type="ECO:0000256" key="2">
    <source>
        <dbReference type="SAM" id="MobiDB-lite"/>
    </source>
</evidence>
<proteinExistence type="predicted"/>
<keyword evidence="1" id="KW-0175">Coiled coil</keyword>
<organism evidence="3 4">
    <name type="scientific">Vibrio aestuarianus</name>
    <dbReference type="NCBI Taxonomy" id="28171"/>
    <lineage>
        <taxon>Bacteria</taxon>
        <taxon>Pseudomonadati</taxon>
        <taxon>Pseudomonadota</taxon>
        <taxon>Gammaproteobacteria</taxon>
        <taxon>Vibrionales</taxon>
        <taxon>Vibrionaceae</taxon>
        <taxon>Vibrio</taxon>
    </lineage>
</organism>
<name>A0A9X4FF62_9VIBR</name>
<reference evidence="3" key="1">
    <citation type="submission" date="2022-02" db="EMBL/GenBank/DDBJ databases">
        <title>Emergence and expansion in Europe of a Vibrio aestuarianus clonal complex pathogenic for oysters.</title>
        <authorList>
            <person name="Mesnil A."/>
            <person name="Travers M.-A."/>
        </authorList>
    </citation>
    <scope>NUCLEOTIDE SEQUENCE</scope>
    <source>
        <strain evidence="3">19_064_15T1</strain>
    </source>
</reference>
<sequence>MKTTHLYHSRVNFTSRKDDRRACEASLRHSLRITHQVTKGDIFVPLETKSSIQWLPELLAYNKIYINGKITRLDQWGHEEKWDLLYQVAPTPKLHMHKKLQSQRSSYKHKIMKTIASLLKAGNDDVAEFLNDILNTKGRCSYSKISRFKLLQMTYKAQRIKMLEKYLNAHNQLVSFPHANSLYVQEGIFKIPAQWNVSNKLITTEEYIHFTEFFLKHHFPEYPILFVVAHDDERSVDEDTGAHSHYFLSGRNSITDEFDLLKAQVSVVNKYIQLQHPETKIELAFNKKGKLSRLQNKLFGEYFQRLVFDFANKHLLHAKGLHAELAPESERRSEQRKQMNRESKLPKEERTYNFQNRLIEAQQAKLAELEQQTQIQKQLLDETVMQQSIAQGELMMQEDQKEQNDQEITIQQKTITELRTERRKLERVLDSLKDGIIEPLSRFCQQVFLGLKAQQSGQKKMVESFLDTTMKEMLMLPPHMQTRAKILLKSVDLEPNKMADRETQQLDK</sequence>
<feature type="compositionally biased region" description="Basic and acidic residues" evidence="2">
    <location>
        <begin position="328"/>
        <end position="347"/>
    </location>
</feature>
<dbReference type="AlphaFoldDB" id="A0A9X4FF62"/>
<dbReference type="Proteomes" id="UP001140978">
    <property type="component" value="Unassembled WGS sequence"/>
</dbReference>
<evidence type="ECO:0000313" key="4">
    <source>
        <dbReference type="Proteomes" id="UP001140978"/>
    </source>
</evidence>
<feature type="coiled-coil region" evidence="1">
    <location>
        <begin position="352"/>
        <end position="379"/>
    </location>
</feature>
<dbReference type="EMBL" id="JAKNAX010000036">
    <property type="protein sequence ID" value="MDE1347347.1"/>
    <property type="molecule type" value="Genomic_DNA"/>
</dbReference>
<protein>
    <submittedName>
        <fullName evidence="3">Uncharacterized protein</fullName>
    </submittedName>
</protein>
<feature type="coiled-coil region" evidence="1">
    <location>
        <begin position="408"/>
        <end position="435"/>
    </location>
</feature>
<evidence type="ECO:0000256" key="1">
    <source>
        <dbReference type="SAM" id="Coils"/>
    </source>
</evidence>
<feature type="region of interest" description="Disordered" evidence="2">
    <location>
        <begin position="326"/>
        <end position="347"/>
    </location>
</feature>
<dbReference type="RefSeq" id="WP_176313594.1">
    <property type="nucleotide sequence ID" value="NZ_JAKNAX010000036.1"/>
</dbReference>
<evidence type="ECO:0000313" key="3">
    <source>
        <dbReference type="EMBL" id="MDE1347347.1"/>
    </source>
</evidence>
<gene>
    <name evidence="3" type="ORF">L9X51_13005</name>
</gene>
<accession>A0A9X4FF62</accession>